<gene>
    <name evidence="2" type="ORF">G2W53_013956</name>
</gene>
<dbReference type="PANTHER" id="PTHR11439:SF467">
    <property type="entry name" value="INTEGRASE CATALYTIC DOMAIN-CONTAINING PROTEIN"/>
    <property type="match status" value="1"/>
</dbReference>
<accession>A0A834TZM1</accession>
<dbReference type="SUPFAM" id="SSF56672">
    <property type="entry name" value="DNA/RNA polymerases"/>
    <property type="match status" value="1"/>
</dbReference>
<dbReference type="AlphaFoldDB" id="A0A834TZM1"/>
<organism evidence="2 3">
    <name type="scientific">Senna tora</name>
    <dbReference type="NCBI Taxonomy" id="362788"/>
    <lineage>
        <taxon>Eukaryota</taxon>
        <taxon>Viridiplantae</taxon>
        <taxon>Streptophyta</taxon>
        <taxon>Embryophyta</taxon>
        <taxon>Tracheophyta</taxon>
        <taxon>Spermatophyta</taxon>
        <taxon>Magnoliopsida</taxon>
        <taxon>eudicotyledons</taxon>
        <taxon>Gunneridae</taxon>
        <taxon>Pentapetalae</taxon>
        <taxon>rosids</taxon>
        <taxon>fabids</taxon>
        <taxon>Fabales</taxon>
        <taxon>Fabaceae</taxon>
        <taxon>Caesalpinioideae</taxon>
        <taxon>Cassia clade</taxon>
        <taxon>Senna</taxon>
    </lineage>
</organism>
<evidence type="ECO:0000259" key="1">
    <source>
        <dbReference type="Pfam" id="PF07727"/>
    </source>
</evidence>
<sequence length="175" mass="19842">MTIRAKARVYKPKQPYVGLIHSGSNSLSQSSEPNFIAKLNIMFSLKDLGSAYYFLGIEISRNSSGLHLCQSKYTLDILRKFNMLDCAPVPTPMVTGRHFSKNEGEPMKDPTLYRQVIGSLQYLTNTRPDIAFAVNKLSQFLSQPTDLHFQGVKRILRYLKGSYQYGIVLKPYKAL</sequence>
<dbReference type="EMBL" id="JAAIUW010000005">
    <property type="protein sequence ID" value="KAF7831623.1"/>
    <property type="molecule type" value="Genomic_DNA"/>
</dbReference>
<protein>
    <submittedName>
        <fullName evidence="2">Copia protein</fullName>
    </submittedName>
</protein>
<dbReference type="OrthoDB" id="1416215at2759"/>
<evidence type="ECO:0000313" key="2">
    <source>
        <dbReference type="EMBL" id="KAF7831623.1"/>
    </source>
</evidence>
<reference evidence="2" key="1">
    <citation type="submission" date="2020-09" db="EMBL/GenBank/DDBJ databases">
        <title>Genome-Enabled Discovery of Anthraquinone Biosynthesis in Senna tora.</title>
        <authorList>
            <person name="Kang S.-H."/>
            <person name="Pandey R.P."/>
            <person name="Lee C.-M."/>
            <person name="Sim J.-S."/>
            <person name="Jeong J.-T."/>
            <person name="Choi B.-S."/>
            <person name="Jung M."/>
            <person name="Ginzburg D."/>
            <person name="Zhao K."/>
            <person name="Won S.Y."/>
            <person name="Oh T.-J."/>
            <person name="Yu Y."/>
            <person name="Kim N.-H."/>
            <person name="Lee O.R."/>
            <person name="Lee T.-H."/>
            <person name="Bashyal P."/>
            <person name="Kim T.-S."/>
            <person name="Lee W.-H."/>
            <person name="Kawkins C."/>
            <person name="Kim C.-K."/>
            <person name="Kim J.S."/>
            <person name="Ahn B.O."/>
            <person name="Rhee S.Y."/>
            <person name="Sohng J.K."/>
        </authorList>
    </citation>
    <scope>NUCLEOTIDE SEQUENCE</scope>
    <source>
        <tissue evidence="2">Leaf</tissue>
    </source>
</reference>
<keyword evidence="3" id="KW-1185">Reference proteome</keyword>
<name>A0A834TZM1_9FABA</name>
<comment type="caution">
    <text evidence="2">The sequence shown here is derived from an EMBL/GenBank/DDBJ whole genome shotgun (WGS) entry which is preliminary data.</text>
</comment>
<dbReference type="PANTHER" id="PTHR11439">
    <property type="entry name" value="GAG-POL-RELATED RETROTRANSPOSON"/>
    <property type="match status" value="1"/>
</dbReference>
<proteinExistence type="predicted"/>
<feature type="domain" description="Reverse transcriptase Ty1/copia-type" evidence="1">
    <location>
        <begin position="35"/>
        <end position="94"/>
    </location>
</feature>
<dbReference type="InterPro" id="IPR013103">
    <property type="entry name" value="RVT_2"/>
</dbReference>
<dbReference type="Proteomes" id="UP000634136">
    <property type="component" value="Unassembled WGS sequence"/>
</dbReference>
<evidence type="ECO:0000313" key="3">
    <source>
        <dbReference type="Proteomes" id="UP000634136"/>
    </source>
</evidence>
<dbReference type="InterPro" id="IPR043502">
    <property type="entry name" value="DNA/RNA_pol_sf"/>
</dbReference>
<dbReference type="Pfam" id="PF07727">
    <property type="entry name" value="RVT_2"/>
    <property type="match status" value="1"/>
</dbReference>